<protein>
    <submittedName>
        <fullName evidence="3">Uncharacterized protein</fullName>
    </submittedName>
</protein>
<feature type="compositionally biased region" description="Acidic residues" evidence="2">
    <location>
        <begin position="433"/>
        <end position="445"/>
    </location>
</feature>
<feature type="region of interest" description="Disordered" evidence="2">
    <location>
        <begin position="101"/>
        <end position="164"/>
    </location>
</feature>
<dbReference type="EMBL" id="QKRW01000017">
    <property type="protein sequence ID" value="RAL63803.1"/>
    <property type="molecule type" value="Genomic_DNA"/>
</dbReference>
<feature type="region of interest" description="Disordered" evidence="2">
    <location>
        <begin position="345"/>
        <end position="468"/>
    </location>
</feature>
<gene>
    <name evidence="3" type="ORF">DID88_003447</name>
</gene>
<feature type="compositionally biased region" description="Low complexity" evidence="2">
    <location>
        <begin position="1"/>
        <end position="10"/>
    </location>
</feature>
<feature type="compositionally biased region" description="Acidic residues" evidence="2">
    <location>
        <begin position="455"/>
        <end position="468"/>
    </location>
</feature>
<feature type="compositionally biased region" description="Polar residues" evidence="2">
    <location>
        <begin position="625"/>
        <end position="655"/>
    </location>
</feature>
<feature type="compositionally biased region" description="Polar residues" evidence="2">
    <location>
        <begin position="489"/>
        <end position="501"/>
    </location>
</feature>
<evidence type="ECO:0000313" key="3">
    <source>
        <dbReference type="EMBL" id="RAL63803.1"/>
    </source>
</evidence>
<proteinExistence type="predicted"/>
<feature type="compositionally biased region" description="Polar residues" evidence="2">
    <location>
        <begin position="62"/>
        <end position="73"/>
    </location>
</feature>
<organism evidence="3 4">
    <name type="scientific">Monilinia fructigena</name>
    <dbReference type="NCBI Taxonomy" id="38457"/>
    <lineage>
        <taxon>Eukaryota</taxon>
        <taxon>Fungi</taxon>
        <taxon>Dikarya</taxon>
        <taxon>Ascomycota</taxon>
        <taxon>Pezizomycotina</taxon>
        <taxon>Leotiomycetes</taxon>
        <taxon>Helotiales</taxon>
        <taxon>Sclerotiniaceae</taxon>
        <taxon>Monilinia</taxon>
    </lineage>
</organism>
<feature type="compositionally biased region" description="Low complexity" evidence="2">
    <location>
        <begin position="42"/>
        <end position="57"/>
    </location>
</feature>
<feature type="compositionally biased region" description="Polar residues" evidence="2">
    <location>
        <begin position="354"/>
        <end position="368"/>
    </location>
</feature>
<feature type="coiled-coil region" evidence="1">
    <location>
        <begin position="213"/>
        <end position="240"/>
    </location>
</feature>
<feature type="region of interest" description="Disordered" evidence="2">
    <location>
        <begin position="604"/>
        <end position="656"/>
    </location>
</feature>
<feature type="compositionally biased region" description="Acidic residues" evidence="2">
    <location>
        <begin position="546"/>
        <end position="558"/>
    </location>
</feature>
<feature type="region of interest" description="Disordered" evidence="2">
    <location>
        <begin position="543"/>
        <end position="577"/>
    </location>
</feature>
<feature type="region of interest" description="Disordered" evidence="2">
    <location>
        <begin position="482"/>
        <end position="519"/>
    </location>
</feature>
<dbReference type="Proteomes" id="UP000249056">
    <property type="component" value="Unassembled WGS sequence"/>
</dbReference>
<evidence type="ECO:0000256" key="1">
    <source>
        <dbReference type="SAM" id="Coils"/>
    </source>
</evidence>
<name>A0A395IWL9_9HELO</name>
<feature type="compositionally biased region" description="Acidic residues" evidence="2">
    <location>
        <begin position="402"/>
        <end position="411"/>
    </location>
</feature>
<dbReference type="OrthoDB" id="3438840at2759"/>
<feature type="compositionally biased region" description="Polar residues" evidence="2">
    <location>
        <begin position="120"/>
        <end position="134"/>
    </location>
</feature>
<dbReference type="AlphaFoldDB" id="A0A395IWL9"/>
<feature type="compositionally biased region" description="Low complexity" evidence="2">
    <location>
        <begin position="305"/>
        <end position="321"/>
    </location>
</feature>
<keyword evidence="4" id="KW-1185">Reference proteome</keyword>
<feature type="compositionally biased region" description="Polar residues" evidence="2">
    <location>
        <begin position="604"/>
        <end position="616"/>
    </location>
</feature>
<feature type="compositionally biased region" description="Basic and acidic residues" evidence="2">
    <location>
        <begin position="137"/>
        <end position="154"/>
    </location>
</feature>
<evidence type="ECO:0000256" key="2">
    <source>
        <dbReference type="SAM" id="MobiDB-lite"/>
    </source>
</evidence>
<feature type="compositionally biased region" description="Polar residues" evidence="2">
    <location>
        <begin position="276"/>
        <end position="289"/>
    </location>
</feature>
<reference evidence="3 4" key="1">
    <citation type="submission" date="2018-06" db="EMBL/GenBank/DDBJ databases">
        <title>Genome Sequence of the Brown Rot Fungal Pathogen Monilinia fructigena.</title>
        <authorList>
            <person name="Landi L."/>
            <person name="De Miccolis Angelini R.M."/>
            <person name="Pollastro S."/>
            <person name="Abate D."/>
            <person name="Faretra F."/>
            <person name="Romanazzi G."/>
        </authorList>
    </citation>
    <scope>NUCLEOTIDE SEQUENCE [LARGE SCALE GENOMIC DNA]</scope>
    <source>
        <strain evidence="3 4">Mfrg269</strain>
    </source>
</reference>
<feature type="region of interest" description="Disordered" evidence="2">
    <location>
        <begin position="1"/>
        <end position="89"/>
    </location>
</feature>
<feature type="region of interest" description="Disordered" evidence="2">
    <location>
        <begin position="274"/>
        <end position="329"/>
    </location>
</feature>
<feature type="region of interest" description="Disordered" evidence="2">
    <location>
        <begin position="189"/>
        <end position="211"/>
    </location>
</feature>
<accession>A0A395IWL9</accession>
<comment type="caution">
    <text evidence="3">The sequence shown here is derived from an EMBL/GenBank/DDBJ whole genome shotgun (WGS) entry which is preliminary data.</text>
</comment>
<feature type="compositionally biased region" description="Low complexity" evidence="2">
    <location>
        <begin position="155"/>
        <end position="164"/>
    </location>
</feature>
<keyword evidence="1" id="KW-0175">Coiled coil</keyword>
<sequence>MQTQSSSTTTLMAYPPRPGSQSPTLTEPDMILPLHNEMSYESGSSSQHTSFQFSSLSGDAWQRSTTGSASEYSNGALPRTPTTPIIYGNGTMLSDIGEVTEVESTPGKKLPGPAERRFLKQQQLQNGHRISSASLGHELRRSGTKTGTHERKISVESSSTITSEPQSAMFEDIDDAISVDDKLVEMETRRLSRREGNAGEDEDDDQNSSAALSRRAEQILLNAKRRLNNMEGNLTRARSSLYATPSVSMPSIYSSSPLTNPSLFTNRPAHKWARSSMGSNAANPTSPLSPGTAKEESNGNARPTGSGQSSPRSRISPPQASHLAPLVEDGVPEFGRLSVLRDRARDDSMKRRSLQSLRTPSPFTTGEQWYSGGLNGQENAAKTGSVVDHGQSQGRSKRYAESEAESIYEDVGESRVKSPELASPRQHYAPIVEEGDYDTCSEESESSSKDSYNDDHEEFDEFDNEDNSDASIYIMNHAMGTMSRERRGSISSEDSVETTRGPTAPMPLVQNGHDPSERSSVVHLRSDSNASISTLATFATARSTMDDDENSEDEEDPFDLTVPHTDAQNTTINDYNDIGIARGSGLYDIDIRPLLHSRNISLDSATSTSTTRSFPLSTKPKELQNAFTPPGTASSTDSYPIRSTSLENNRKNGQPSPVYMLSKDDQVLVERLLASLGNCVLGLKEMEPGSYDSKIWRRRLDAARRVLEGEEGAI</sequence>
<evidence type="ECO:0000313" key="4">
    <source>
        <dbReference type="Proteomes" id="UP000249056"/>
    </source>
</evidence>